<sequence length="696" mass="78132">MAGGSRFTVNPFPDLVLTAEDREQLIEIAHELVMAKFAEYQEHINSQKYVDQARWKKYQKDGNTMMYLERKKSNPESKLPALLMVGPLPGSLDENMFGLVSPTLESMRIKSSYLKDFNAAAVLAAIVEPTVEEPFRSVVVKWMEIDIPGASIGFVRNRDYIYLESTGIMRLDNGERVGYHLLHSVNFPQTHELPNRIRGNMSFCGMFHQEAPDKTDCRGTGVMDPGGDMIRVLGIMGMAQATMAGLKYSYCGQMKKLAWLLEQKHAEAREHGTPAFKPECVTCQKKVKERMFGRSSSTCKLCFGAVCASCKIPKKLSFISPDLEMVQRKVTFCARCLIDATHMDTEEAARVQFVYKHTAPRRGLYLSLWCEYLTVPPMKPSSFLDLRDDNQGSKRVEMSNKRFTVNPFGELTLTSEDRVKLVDIANTLVHAKLEEYEEYLKTAKTIDLVRWKKFSSSGSATTYIEQKNSNPDSNLPELLMTGPLPGTLDENMFGIVNPTLEAMRIKVSYLNDFSAAAVLSTVVKPTVDEPFLSVVVKWMEIDIPGASIGVVRNRDYVYVESTGITHLKNGDRVGYHLMHSVNFPQTYELPNRVRGNISLCAIFHQEGPDRTDCRGTGIMDPKGDLVRMVAVMGMVQATMAGVKYSYCGQMKKLAWLLEQKHAALRERSARVAQPVCTTCSKPTKNSKLRVGKSDST</sequence>
<dbReference type="InterPro" id="IPR052727">
    <property type="entry name" value="Rab4/Rab5_effector"/>
</dbReference>
<dbReference type="OrthoDB" id="126154at2759"/>
<protein>
    <recommendedName>
        <fullName evidence="3">START-like domain</fullName>
    </recommendedName>
</protein>
<evidence type="ECO:0000313" key="1">
    <source>
        <dbReference type="EMBL" id="KAG6944512.1"/>
    </source>
</evidence>
<evidence type="ECO:0000313" key="2">
    <source>
        <dbReference type="Proteomes" id="UP000688947"/>
    </source>
</evidence>
<feature type="non-terminal residue" evidence="1">
    <location>
        <position position="1"/>
    </location>
</feature>
<dbReference type="VEuPathDB" id="FungiDB:PC110_g21073"/>
<dbReference type="VEuPathDB" id="FungiDB:PC110_g22720"/>
<dbReference type="AlphaFoldDB" id="A0A8T1TNA9"/>
<dbReference type="PANTHER" id="PTHR13510:SF44">
    <property type="entry name" value="RABENOSYN-5"/>
    <property type="match status" value="1"/>
</dbReference>
<gene>
    <name evidence="1" type="ORF">JG687_00017826</name>
</gene>
<accession>A0A8T1TNA9</accession>
<proteinExistence type="predicted"/>
<organism evidence="1 2">
    <name type="scientific">Phytophthora cactorum</name>
    <dbReference type="NCBI Taxonomy" id="29920"/>
    <lineage>
        <taxon>Eukaryota</taxon>
        <taxon>Sar</taxon>
        <taxon>Stramenopiles</taxon>
        <taxon>Oomycota</taxon>
        <taxon>Peronosporomycetes</taxon>
        <taxon>Peronosporales</taxon>
        <taxon>Peronosporaceae</taxon>
        <taxon>Phytophthora</taxon>
    </lineage>
</organism>
<reference evidence="1" key="1">
    <citation type="submission" date="2021-01" db="EMBL/GenBank/DDBJ databases">
        <title>Phytophthora aleatoria, a newly-described species from Pinus radiata is distinct from Phytophthora cactorum isolates based on comparative genomics.</title>
        <authorList>
            <person name="Mcdougal R."/>
            <person name="Panda P."/>
            <person name="Williams N."/>
            <person name="Studholme D.J."/>
        </authorList>
    </citation>
    <scope>NUCLEOTIDE SEQUENCE</scope>
    <source>
        <strain evidence="1">NZFS 3830</strain>
    </source>
</reference>
<evidence type="ECO:0008006" key="3">
    <source>
        <dbReference type="Google" id="ProtNLM"/>
    </source>
</evidence>
<dbReference type="EMBL" id="JAENGZ010002202">
    <property type="protein sequence ID" value="KAG6944512.1"/>
    <property type="molecule type" value="Genomic_DNA"/>
</dbReference>
<dbReference type="Proteomes" id="UP000688947">
    <property type="component" value="Unassembled WGS sequence"/>
</dbReference>
<name>A0A8T1TNA9_9STRA</name>
<dbReference type="PANTHER" id="PTHR13510">
    <property type="entry name" value="FYVE-FINGER-CONTAINING RAB5 EFFECTOR PROTEIN RABENOSYN-5-RELATED"/>
    <property type="match status" value="1"/>
</dbReference>
<comment type="caution">
    <text evidence="1">The sequence shown here is derived from an EMBL/GenBank/DDBJ whole genome shotgun (WGS) entry which is preliminary data.</text>
</comment>